<feature type="chain" id="PRO_5011722446" description="YD repeat-containing protein" evidence="1">
    <location>
        <begin position="22"/>
        <end position="301"/>
    </location>
</feature>
<dbReference type="STRING" id="649333.SAMN04487989_102198"/>
<name>A0A1I5API9_9FLAO</name>
<organism evidence="2 3">
    <name type="scientific">Bizionia echini</name>
    <dbReference type="NCBI Taxonomy" id="649333"/>
    <lineage>
        <taxon>Bacteria</taxon>
        <taxon>Pseudomonadati</taxon>
        <taxon>Bacteroidota</taxon>
        <taxon>Flavobacteriia</taxon>
        <taxon>Flavobacteriales</taxon>
        <taxon>Flavobacteriaceae</taxon>
        <taxon>Bizionia</taxon>
    </lineage>
</organism>
<keyword evidence="3" id="KW-1185">Reference proteome</keyword>
<proteinExistence type="predicted"/>
<dbReference type="Proteomes" id="UP000198705">
    <property type="component" value="Unassembled WGS sequence"/>
</dbReference>
<dbReference type="PROSITE" id="PS51257">
    <property type="entry name" value="PROKAR_LIPOPROTEIN"/>
    <property type="match status" value="1"/>
</dbReference>
<dbReference type="AlphaFoldDB" id="A0A1I5API9"/>
<dbReference type="RefSeq" id="WP_092206976.1">
    <property type="nucleotide sequence ID" value="NZ_FOVN01000002.1"/>
</dbReference>
<accession>A0A1I5API9</accession>
<sequence>MKNAFKIVIFMLLVLISSCSKDDSNQESPEIESSTPKLSSLTAIQNTNTYALSFVYNNMGKWISGSSYNQNYTISYTPNGTISFYEKEGSSSSDVTYLYDSSDQLNKIIYDTYEVDFVYSNGKMVGLNLFDTDLIAYIDLTYNENDLIETITDSNELIRYTFTYDHLNRIVRVDEASVNMTGDEYVNTYYRIYTYENHKNPVYELLHPTFGTKQITFSPLNILPETQKIFQNSETLDMFIFSEYHVKSIKRYHISSDTTVLNNFECQYTLENNLVTSLTINYSDSYNTQSSQTIHYTYQEP</sequence>
<dbReference type="OrthoDB" id="1343591at2"/>
<dbReference type="EMBL" id="FOVN01000002">
    <property type="protein sequence ID" value="SFN64337.1"/>
    <property type="molecule type" value="Genomic_DNA"/>
</dbReference>
<keyword evidence="1" id="KW-0732">Signal</keyword>
<gene>
    <name evidence="2" type="ORF">SAMN04487989_102198</name>
</gene>
<evidence type="ECO:0008006" key="4">
    <source>
        <dbReference type="Google" id="ProtNLM"/>
    </source>
</evidence>
<protein>
    <recommendedName>
        <fullName evidence="4">YD repeat-containing protein</fullName>
    </recommendedName>
</protein>
<feature type="signal peptide" evidence="1">
    <location>
        <begin position="1"/>
        <end position="21"/>
    </location>
</feature>
<evidence type="ECO:0000313" key="2">
    <source>
        <dbReference type="EMBL" id="SFN64337.1"/>
    </source>
</evidence>
<evidence type="ECO:0000313" key="3">
    <source>
        <dbReference type="Proteomes" id="UP000198705"/>
    </source>
</evidence>
<evidence type="ECO:0000256" key="1">
    <source>
        <dbReference type="SAM" id="SignalP"/>
    </source>
</evidence>
<reference evidence="3" key="1">
    <citation type="submission" date="2016-10" db="EMBL/GenBank/DDBJ databases">
        <authorList>
            <person name="Varghese N."/>
            <person name="Submissions S."/>
        </authorList>
    </citation>
    <scope>NUCLEOTIDE SEQUENCE [LARGE SCALE GENOMIC DNA]</scope>
    <source>
        <strain evidence="3">DSM 23925</strain>
    </source>
</reference>